<dbReference type="Gene3D" id="3.40.50.1980">
    <property type="entry name" value="Nitrogenase molybdenum iron protein domain"/>
    <property type="match status" value="2"/>
</dbReference>
<evidence type="ECO:0000313" key="8">
    <source>
        <dbReference type="Proteomes" id="UP001254832"/>
    </source>
</evidence>
<feature type="signal peptide" evidence="5">
    <location>
        <begin position="1"/>
        <end position="28"/>
    </location>
</feature>
<evidence type="ECO:0000313" key="7">
    <source>
        <dbReference type="EMBL" id="MDR6724467.1"/>
    </source>
</evidence>
<evidence type="ECO:0000256" key="2">
    <source>
        <dbReference type="ARBA" id="ARBA00008814"/>
    </source>
</evidence>
<dbReference type="RefSeq" id="WP_310140722.1">
    <property type="nucleotide sequence ID" value="NZ_JAVDTR010000007.1"/>
</dbReference>
<comment type="similarity">
    <text evidence="2">Belongs to the bacterial solute-binding protein 8 family.</text>
</comment>
<dbReference type="GO" id="GO:0030288">
    <property type="term" value="C:outer membrane-bounded periplasmic space"/>
    <property type="evidence" value="ECO:0007669"/>
    <property type="project" value="TreeGrafter"/>
</dbReference>
<dbReference type="InterPro" id="IPR002491">
    <property type="entry name" value="ABC_transptr_periplasmic_BD"/>
</dbReference>
<organism evidence="7 8">
    <name type="scientific">Paenibacillus amylolyticus</name>
    <dbReference type="NCBI Taxonomy" id="1451"/>
    <lineage>
        <taxon>Bacteria</taxon>
        <taxon>Bacillati</taxon>
        <taxon>Bacillota</taxon>
        <taxon>Bacilli</taxon>
        <taxon>Bacillales</taxon>
        <taxon>Paenibacillaceae</taxon>
        <taxon>Paenibacillus</taxon>
    </lineage>
</organism>
<gene>
    <name evidence="7" type="ORF">J2W91_002935</name>
</gene>
<dbReference type="GO" id="GO:1901678">
    <property type="term" value="P:iron coordination entity transport"/>
    <property type="evidence" value="ECO:0007669"/>
    <property type="project" value="UniProtKB-ARBA"/>
</dbReference>
<comment type="subcellular location">
    <subcellularLocation>
        <location evidence="1">Cell envelope</location>
    </subcellularLocation>
</comment>
<dbReference type="PROSITE" id="PS51257">
    <property type="entry name" value="PROKAR_LIPOPROTEIN"/>
    <property type="match status" value="1"/>
</dbReference>
<evidence type="ECO:0000256" key="3">
    <source>
        <dbReference type="ARBA" id="ARBA00022448"/>
    </source>
</evidence>
<evidence type="ECO:0000259" key="6">
    <source>
        <dbReference type="PROSITE" id="PS50983"/>
    </source>
</evidence>
<dbReference type="PANTHER" id="PTHR30532">
    <property type="entry name" value="IRON III DICITRATE-BINDING PERIPLASMIC PROTEIN"/>
    <property type="match status" value="1"/>
</dbReference>
<evidence type="ECO:0000256" key="4">
    <source>
        <dbReference type="ARBA" id="ARBA00022729"/>
    </source>
</evidence>
<keyword evidence="3" id="KW-0813">Transport</keyword>
<dbReference type="EMBL" id="JAVDTR010000007">
    <property type="protein sequence ID" value="MDR6724467.1"/>
    <property type="molecule type" value="Genomic_DNA"/>
</dbReference>
<name>A0AAP5H218_PAEAM</name>
<dbReference type="PROSITE" id="PS50983">
    <property type="entry name" value="FE_B12_PBP"/>
    <property type="match status" value="1"/>
</dbReference>
<dbReference type="SUPFAM" id="SSF53807">
    <property type="entry name" value="Helical backbone' metal receptor"/>
    <property type="match status" value="1"/>
</dbReference>
<dbReference type="AlphaFoldDB" id="A0AAP5H218"/>
<dbReference type="Pfam" id="PF01497">
    <property type="entry name" value="Peripla_BP_2"/>
    <property type="match status" value="1"/>
</dbReference>
<feature type="domain" description="Fe/B12 periplasmic-binding" evidence="6">
    <location>
        <begin position="58"/>
        <end position="336"/>
    </location>
</feature>
<reference evidence="7" key="1">
    <citation type="submission" date="2023-07" db="EMBL/GenBank/DDBJ databases">
        <title>Sorghum-associated microbial communities from plants grown in Nebraska, USA.</title>
        <authorList>
            <person name="Schachtman D."/>
        </authorList>
    </citation>
    <scope>NUCLEOTIDE SEQUENCE</scope>
    <source>
        <strain evidence="7">BE80</strain>
    </source>
</reference>
<accession>A0AAP5H218</accession>
<feature type="chain" id="PRO_5042995172" evidence="5">
    <location>
        <begin position="29"/>
        <end position="337"/>
    </location>
</feature>
<protein>
    <submittedName>
        <fullName evidence="7">Iron complex transport system substrate-binding protein</fullName>
    </submittedName>
</protein>
<comment type="caution">
    <text evidence="7">The sequence shown here is derived from an EMBL/GenBank/DDBJ whole genome shotgun (WGS) entry which is preliminary data.</text>
</comment>
<keyword evidence="4 5" id="KW-0732">Signal</keyword>
<evidence type="ECO:0000256" key="1">
    <source>
        <dbReference type="ARBA" id="ARBA00004196"/>
    </source>
</evidence>
<dbReference type="PANTHER" id="PTHR30532:SF1">
    <property type="entry name" value="IRON(3+)-HYDROXAMATE-BINDING PROTEIN FHUD"/>
    <property type="match status" value="1"/>
</dbReference>
<sequence>MGKWRLMKEGWMSLITAAMITVTACGQAGDQTVAPVATDQPAQTTTVSNEATSQTETRVVNDGFGEVEIPTNPKRISALYREDYLVALGVTPIVQYYNPMWGKQDYLKLDVPLFDVTGNIEALLVSEPDIIIAAGEVDAAQYELYSKVAPTFRIPDDVLPDSRKTLTLIAELLGLSDKAEQVLADYDARIVDVKTKLNAAIGDEKLVVLRMNVVDKSINIFGIHNTFVGQLLYEDLGLKAPGFAEAMTEGNIVLSKEVVPELDADHIIILPSNGTWDEESNAKALEEMKTDPLWKNVPAFKNGHVYPVERSYWQAGAITANGLKMDDLLRLLTPGSK</sequence>
<proteinExistence type="inferred from homology"/>
<evidence type="ECO:0000256" key="5">
    <source>
        <dbReference type="SAM" id="SignalP"/>
    </source>
</evidence>
<dbReference type="Proteomes" id="UP001254832">
    <property type="component" value="Unassembled WGS sequence"/>
</dbReference>
<dbReference type="InterPro" id="IPR051313">
    <property type="entry name" value="Bact_iron-sidero_bind"/>
</dbReference>